<comment type="caution">
    <text evidence="1">The sequence shown here is derived from an EMBL/GenBank/DDBJ whole genome shotgun (WGS) entry which is preliminary data.</text>
</comment>
<proteinExistence type="predicted"/>
<sequence>MTVRSSRSIHEVLDDAAIPDVFADFDLAASKRHMAYDLAAADAVRRDAAAPRPAPGRRLPAPVMRTAHGRAGADLRALCAQALHRSDAADLLAKLANSRRIDPDGALHFGCLLHLAGCPEGAQFWWQFAAGAGNAAAAHCLHLLHLTRGELRDAAHWADQAAALAGGATVLGRSRTAPPPDARQPRAALRAVVRLLTVDEDDEFGRVPHPDPCLADRLGELADAL</sequence>
<name>A0A553Z332_9ACTN</name>
<dbReference type="Proteomes" id="UP000320888">
    <property type="component" value="Unassembled WGS sequence"/>
</dbReference>
<evidence type="ECO:0000313" key="2">
    <source>
        <dbReference type="Proteomes" id="UP000320888"/>
    </source>
</evidence>
<gene>
    <name evidence="1" type="ORF">FNZ23_20690</name>
</gene>
<protein>
    <submittedName>
        <fullName evidence="1">Uncharacterized protein</fullName>
    </submittedName>
</protein>
<dbReference type="RefSeq" id="WP_143943102.1">
    <property type="nucleotide sequence ID" value="NZ_VKLS01000300.1"/>
</dbReference>
<keyword evidence="2" id="KW-1185">Reference proteome</keyword>
<dbReference type="AlphaFoldDB" id="A0A553Z332"/>
<evidence type="ECO:0000313" key="1">
    <source>
        <dbReference type="EMBL" id="TSB35809.1"/>
    </source>
</evidence>
<reference evidence="1 2" key="1">
    <citation type="submission" date="2019-07" db="EMBL/GenBank/DDBJ databases">
        <title>Draft genome for Streptomyces benahoarensis MZ03-48.</title>
        <authorList>
            <person name="Gonzalez-Pimentel J.L."/>
        </authorList>
    </citation>
    <scope>NUCLEOTIDE SEQUENCE [LARGE SCALE GENOMIC DNA]</scope>
    <source>
        <strain evidence="1 2">MZ03-48</strain>
    </source>
</reference>
<organism evidence="1 2">
    <name type="scientific">Streptomyces benahoarensis</name>
    <dbReference type="NCBI Taxonomy" id="2595054"/>
    <lineage>
        <taxon>Bacteria</taxon>
        <taxon>Bacillati</taxon>
        <taxon>Actinomycetota</taxon>
        <taxon>Actinomycetes</taxon>
        <taxon>Kitasatosporales</taxon>
        <taxon>Streptomycetaceae</taxon>
        <taxon>Streptomyces</taxon>
    </lineage>
</organism>
<accession>A0A553Z332</accession>
<dbReference type="EMBL" id="VKLS01000300">
    <property type="protein sequence ID" value="TSB35809.1"/>
    <property type="molecule type" value="Genomic_DNA"/>
</dbReference>
<dbReference type="OrthoDB" id="4321441at2"/>